<keyword evidence="5" id="KW-0378">Hydrolase</keyword>
<dbReference type="EMBL" id="PPHD01000210">
    <property type="protein sequence ID" value="POI35789.1"/>
    <property type="molecule type" value="Genomic_DNA"/>
</dbReference>
<dbReference type="InterPro" id="IPR006639">
    <property type="entry name" value="Preselin/SPP"/>
</dbReference>
<keyword evidence="7 8" id="KW-0472">Membrane</keyword>
<feature type="transmembrane region" description="Helical" evidence="8">
    <location>
        <begin position="242"/>
        <end position="261"/>
    </location>
</feature>
<evidence type="ECO:0000256" key="6">
    <source>
        <dbReference type="ARBA" id="ARBA00022989"/>
    </source>
</evidence>
<evidence type="ECO:0000256" key="5">
    <source>
        <dbReference type="ARBA" id="ARBA00022801"/>
    </source>
</evidence>
<evidence type="ECO:0000256" key="7">
    <source>
        <dbReference type="ARBA" id="ARBA00023136"/>
    </source>
</evidence>
<evidence type="ECO:0000313" key="10">
    <source>
        <dbReference type="Proteomes" id="UP000237246"/>
    </source>
</evidence>
<evidence type="ECO:0000256" key="8">
    <source>
        <dbReference type="SAM" id="Phobius"/>
    </source>
</evidence>
<comment type="caution">
    <text evidence="9">The sequence shown here is derived from an EMBL/GenBank/DDBJ whole genome shotgun (WGS) entry which is preliminary data.</text>
</comment>
<dbReference type="GO" id="GO:0033619">
    <property type="term" value="P:membrane protein proteolysis"/>
    <property type="evidence" value="ECO:0007669"/>
    <property type="project" value="TreeGrafter"/>
</dbReference>
<feature type="transmembrane region" description="Helical" evidence="8">
    <location>
        <begin position="65"/>
        <end position="83"/>
    </location>
</feature>
<evidence type="ECO:0000256" key="3">
    <source>
        <dbReference type="ARBA" id="ARBA00006859"/>
    </source>
</evidence>
<accession>A0A2P4THG4</accession>
<feature type="transmembrane region" description="Helical" evidence="8">
    <location>
        <begin position="12"/>
        <end position="29"/>
    </location>
</feature>
<dbReference type="PANTHER" id="PTHR12174:SF22">
    <property type="entry name" value="SIGNAL PEPTIDE PEPTIDASE-LIKE 3"/>
    <property type="match status" value="1"/>
</dbReference>
<evidence type="ECO:0000313" key="9">
    <source>
        <dbReference type="EMBL" id="POI35789.1"/>
    </source>
</evidence>
<dbReference type="GO" id="GO:0006465">
    <property type="term" value="P:signal peptide processing"/>
    <property type="evidence" value="ECO:0007669"/>
    <property type="project" value="TreeGrafter"/>
</dbReference>
<keyword evidence="4 8" id="KW-0812">Transmembrane</keyword>
<feature type="non-terminal residue" evidence="9">
    <location>
        <position position="1"/>
    </location>
</feature>
<dbReference type="InterPro" id="IPR007369">
    <property type="entry name" value="Peptidase_A22B_SPP"/>
</dbReference>
<keyword evidence="6 8" id="KW-1133">Transmembrane helix</keyword>
<evidence type="ECO:0000256" key="2">
    <source>
        <dbReference type="ARBA" id="ARBA00004366"/>
    </source>
</evidence>
<dbReference type="GO" id="GO:0042500">
    <property type="term" value="F:aspartic endopeptidase activity, intramembrane cleaving"/>
    <property type="evidence" value="ECO:0007669"/>
    <property type="project" value="InterPro"/>
</dbReference>
<evidence type="ECO:0000256" key="4">
    <source>
        <dbReference type="ARBA" id="ARBA00022692"/>
    </source>
</evidence>
<feature type="transmembrane region" description="Helical" evidence="8">
    <location>
        <begin position="89"/>
        <end position="109"/>
    </location>
</feature>
<feature type="transmembrane region" description="Helical" evidence="8">
    <location>
        <begin position="192"/>
        <end position="211"/>
    </location>
</feature>
<dbReference type="GO" id="GO:0098553">
    <property type="term" value="C:lumenal side of endoplasmic reticulum membrane"/>
    <property type="evidence" value="ECO:0007669"/>
    <property type="project" value="TreeGrafter"/>
</dbReference>
<evidence type="ECO:0008006" key="11">
    <source>
        <dbReference type="Google" id="ProtNLM"/>
    </source>
</evidence>
<name>A0A2P4THG4_BAMTH</name>
<comment type="similarity">
    <text evidence="3">Belongs to the peptidase A22B family.</text>
</comment>
<comment type="subcellular location">
    <subcellularLocation>
        <location evidence="1">Endomembrane system</location>
        <topology evidence="1">Multi-pass membrane protein</topology>
    </subcellularLocation>
    <subcellularLocation>
        <location evidence="2">Membrane</location>
        <topology evidence="2">Multi-pass membrane protein</topology>
        <orientation evidence="2">Lumenal side</orientation>
    </subcellularLocation>
</comment>
<dbReference type="AlphaFoldDB" id="A0A2P4THG4"/>
<organism evidence="9 10">
    <name type="scientific">Bambusicola thoracicus</name>
    <name type="common">Chinese bamboo-partridge</name>
    <name type="synonym">Perdix thoracica</name>
    <dbReference type="NCBI Taxonomy" id="9083"/>
    <lineage>
        <taxon>Eukaryota</taxon>
        <taxon>Metazoa</taxon>
        <taxon>Chordata</taxon>
        <taxon>Craniata</taxon>
        <taxon>Vertebrata</taxon>
        <taxon>Euteleostomi</taxon>
        <taxon>Archelosauria</taxon>
        <taxon>Archosauria</taxon>
        <taxon>Dinosauria</taxon>
        <taxon>Saurischia</taxon>
        <taxon>Theropoda</taxon>
        <taxon>Coelurosauria</taxon>
        <taxon>Aves</taxon>
        <taxon>Neognathae</taxon>
        <taxon>Galloanserae</taxon>
        <taxon>Galliformes</taxon>
        <taxon>Phasianidae</taxon>
        <taxon>Perdicinae</taxon>
        <taxon>Bambusicola</taxon>
    </lineage>
</organism>
<dbReference type="GO" id="GO:0030660">
    <property type="term" value="C:Golgi-associated vesicle membrane"/>
    <property type="evidence" value="ECO:0007669"/>
    <property type="project" value="TreeGrafter"/>
</dbReference>
<reference evidence="9 10" key="1">
    <citation type="submission" date="2018-01" db="EMBL/GenBank/DDBJ databases">
        <title>Comparison of the Chinese Bamboo Partridge and Red Junglefowl genome sequences highlights the importance of demography in genome evolution.</title>
        <authorList>
            <person name="Tiley G.P."/>
            <person name="Kimball R.T."/>
            <person name="Braun E.L."/>
            <person name="Burleigh J.G."/>
        </authorList>
    </citation>
    <scope>NUCLEOTIDE SEQUENCE [LARGE SCALE GENOMIC DNA]</scope>
    <source>
        <strain evidence="9">RTK389</strain>
        <tissue evidence="9">Blood</tissue>
    </source>
</reference>
<sequence length="339" mass="37696">AYSLVDSSQVSTFLISILLIVYGSFRSLNMDFENQDKEKDNSSTAGSFNGNSTNNSIQTIDSTQALFLPIGASVSLLVMFFFFDSVQVVFTICTAALAMGLCVAMIAFVRLPSLKVSCLLLSGLLIYDVFWVFFSAYIFNSNVMVKVATQPADNPLDVLSRKLHLGPNVGRDVPRLSLPGKLVFPSSTGSHFSMLGIGDIVMPGLLLCFVLRYDNYKKQANSDSCGAPGPGNISGRMQKVSYFHCTLIGYFVAGLAARYLGRYQLQDLYERIERRGRKKAKVLELRLIAPRMWNWGPFVQLQPLSSFPRSDGLVADYYLRERGRDRLETVNGLESFRNS</sequence>
<proteinExistence type="inferred from homology"/>
<evidence type="ECO:0000256" key="1">
    <source>
        <dbReference type="ARBA" id="ARBA00004127"/>
    </source>
</evidence>
<dbReference type="GO" id="GO:0098554">
    <property type="term" value="C:cytoplasmic side of endoplasmic reticulum membrane"/>
    <property type="evidence" value="ECO:0007669"/>
    <property type="project" value="TreeGrafter"/>
</dbReference>
<dbReference type="Pfam" id="PF04258">
    <property type="entry name" value="Peptidase_A22B"/>
    <property type="match status" value="1"/>
</dbReference>
<dbReference type="Proteomes" id="UP000237246">
    <property type="component" value="Unassembled WGS sequence"/>
</dbReference>
<keyword evidence="10" id="KW-1185">Reference proteome</keyword>
<feature type="transmembrane region" description="Helical" evidence="8">
    <location>
        <begin position="116"/>
        <end position="139"/>
    </location>
</feature>
<dbReference type="PANTHER" id="PTHR12174">
    <property type="entry name" value="SIGNAL PEPTIDE PEPTIDASE"/>
    <property type="match status" value="1"/>
</dbReference>
<dbReference type="SMART" id="SM00730">
    <property type="entry name" value="PSN"/>
    <property type="match status" value="1"/>
</dbReference>
<gene>
    <name evidence="9" type="ORF">CIB84_000459</name>
</gene>
<protein>
    <recommendedName>
        <fullName evidence="11">Signal peptide peptidase-like 3</fullName>
    </recommendedName>
</protein>
<dbReference type="OrthoDB" id="29661at2759"/>